<evidence type="ECO:0000313" key="2">
    <source>
        <dbReference type="Proteomes" id="UP000001219"/>
    </source>
</evidence>
<proteinExistence type="predicted"/>
<evidence type="ECO:0000313" key="1">
    <source>
        <dbReference type="EMBL" id="ACY23963.1"/>
    </source>
</evidence>
<accession>D0L9B8</accession>
<dbReference type="AlphaFoldDB" id="D0L9B8"/>
<keyword evidence="2" id="KW-1185">Reference proteome</keyword>
<reference evidence="1 2" key="2">
    <citation type="journal article" date="2010" name="Stand. Genomic Sci.">
        <title>Complete genome sequence of Gordonia bronchialis type strain (3410).</title>
        <authorList>
            <person name="Ivanova N."/>
            <person name="Sikorski J."/>
            <person name="Jando M."/>
            <person name="Lapidus A."/>
            <person name="Nolan M."/>
            <person name="Lucas S."/>
            <person name="Del Rio T.G."/>
            <person name="Tice H."/>
            <person name="Copeland A."/>
            <person name="Cheng J.F."/>
            <person name="Chen F."/>
            <person name="Bruce D."/>
            <person name="Goodwin L."/>
            <person name="Pitluck S."/>
            <person name="Mavromatis K."/>
            <person name="Ovchinnikova G."/>
            <person name="Pati A."/>
            <person name="Chen A."/>
            <person name="Palaniappan K."/>
            <person name="Land M."/>
            <person name="Hauser L."/>
            <person name="Chang Y.J."/>
            <person name="Jeffries C.D."/>
            <person name="Chain P."/>
            <person name="Saunders E."/>
            <person name="Han C."/>
            <person name="Detter J.C."/>
            <person name="Brettin T."/>
            <person name="Rohde M."/>
            <person name="Goker M."/>
            <person name="Bristow J."/>
            <person name="Eisen J.A."/>
            <person name="Markowitz V."/>
            <person name="Hugenholtz P."/>
            <person name="Klenk H.P."/>
            <person name="Kyrpides N.C."/>
        </authorList>
    </citation>
    <scope>NUCLEOTIDE SEQUENCE [LARGE SCALE GENOMIC DNA]</scope>
    <source>
        <strain evidence="2">ATCC 25592 / DSM 43247 / BCRC 13721 / JCM 3198 / KCTC 3076 / NBRC 16047 / NCTC 10667</strain>
    </source>
</reference>
<dbReference type="STRING" id="526226.Gbro_4850"/>
<sequence>MDWIGIVRPDAEAGTGAPRTDAVGAARWVIAATLAAS</sequence>
<dbReference type="Proteomes" id="UP000001219">
    <property type="component" value="Chromosome"/>
</dbReference>
<dbReference type="HOGENOM" id="CLU_3344174_0_0_11"/>
<protein>
    <submittedName>
        <fullName evidence="1">Uncharacterized protein</fullName>
    </submittedName>
</protein>
<organism evidence="1 2">
    <name type="scientific">Gordonia bronchialis (strain ATCC 25592 / DSM 43247 / BCRC 13721 / JCM 3198 / KCTC 3076 / NBRC 16047 / NCTC 10667)</name>
    <name type="common">Rhodococcus bronchialis</name>
    <dbReference type="NCBI Taxonomy" id="526226"/>
    <lineage>
        <taxon>Bacteria</taxon>
        <taxon>Bacillati</taxon>
        <taxon>Actinomycetota</taxon>
        <taxon>Actinomycetes</taxon>
        <taxon>Mycobacteriales</taxon>
        <taxon>Gordoniaceae</taxon>
        <taxon>Gordonia</taxon>
    </lineage>
</organism>
<name>D0L9B8_GORB4</name>
<reference evidence="2" key="1">
    <citation type="submission" date="2009-10" db="EMBL/GenBank/DDBJ databases">
        <title>The complete chromosome of Gordonia bronchialis DSM 43247.</title>
        <authorList>
            <consortium name="US DOE Joint Genome Institute (JGI-PGF)"/>
            <person name="Lucas S."/>
            <person name="Copeland A."/>
            <person name="Lapidus A."/>
            <person name="Glavina del Rio T."/>
            <person name="Dalin E."/>
            <person name="Tice H."/>
            <person name="Bruce D."/>
            <person name="Goodwin L."/>
            <person name="Pitluck S."/>
            <person name="Kyrpides N."/>
            <person name="Mavromatis K."/>
            <person name="Ivanova N."/>
            <person name="Ovchinnikova G."/>
            <person name="Saunders E."/>
            <person name="Brettin T."/>
            <person name="Detter J.C."/>
            <person name="Han C."/>
            <person name="Larimer F."/>
            <person name="Land M."/>
            <person name="Hauser L."/>
            <person name="Markowitz V."/>
            <person name="Cheng J.-F."/>
            <person name="Hugenholtz P."/>
            <person name="Woyke T."/>
            <person name="Wu D."/>
            <person name="Jando M."/>
            <person name="Schneider S."/>
            <person name="Goeker M."/>
            <person name="Klenk H.-P."/>
            <person name="Eisen J.A."/>
        </authorList>
    </citation>
    <scope>NUCLEOTIDE SEQUENCE [LARGE SCALE GENOMIC DNA]</scope>
    <source>
        <strain evidence="2">ATCC 25592 / DSM 43247 / BCRC 13721 / JCM 3198 / KCTC 3076 / NBRC 16047 / NCTC 10667</strain>
    </source>
</reference>
<gene>
    <name evidence="1" type="ordered locus">Gbro_4850</name>
</gene>
<dbReference type="EMBL" id="CP001802">
    <property type="protein sequence ID" value="ACY23963.1"/>
    <property type="molecule type" value="Genomic_DNA"/>
</dbReference>
<dbReference type="KEGG" id="gbr:Gbro_4850"/>